<reference evidence="2 3" key="1">
    <citation type="journal article" date="2009" name="Proc. Natl. Acad. Sci. U.S.A.">
        <title>The genomic basis of trophic strategy in marine bacteria.</title>
        <authorList>
            <person name="Lauro F.M."/>
            <person name="McDougald D."/>
            <person name="Thomas T."/>
            <person name="Williams T.J."/>
            <person name="Egan S."/>
            <person name="Rice S."/>
            <person name="DeMaere M.Z."/>
            <person name="Ting L."/>
            <person name="Ertan H."/>
            <person name="Johnson J."/>
            <person name="Ferriera S."/>
            <person name="Lapidus A."/>
            <person name="Anderson I."/>
            <person name="Kyrpides N."/>
            <person name="Munk A.C."/>
            <person name="Detter C."/>
            <person name="Han C.S."/>
            <person name="Brown M.V."/>
            <person name="Robb F.T."/>
            <person name="Kjelleberg S."/>
            <person name="Cavicchioli R."/>
        </authorList>
    </citation>
    <scope>NUCLEOTIDE SEQUENCE [LARGE SCALE GENOMIC DNA]</scope>
    <source>
        <strain evidence="3">DSM 13593 / LMG 18877 / RB2256</strain>
    </source>
</reference>
<evidence type="ECO:0000313" key="3">
    <source>
        <dbReference type="Proteomes" id="UP000006578"/>
    </source>
</evidence>
<feature type="compositionally biased region" description="Basic and acidic residues" evidence="1">
    <location>
        <begin position="248"/>
        <end position="262"/>
    </location>
</feature>
<feature type="region of interest" description="Disordered" evidence="1">
    <location>
        <begin position="217"/>
        <end position="262"/>
    </location>
</feature>
<feature type="compositionally biased region" description="Polar residues" evidence="1">
    <location>
        <begin position="222"/>
        <end position="231"/>
    </location>
</feature>
<dbReference type="KEGG" id="sal:Sala_2690"/>
<proteinExistence type="predicted"/>
<keyword evidence="3" id="KW-1185">Reference proteome</keyword>
<accession>Q1GPM7</accession>
<protein>
    <submittedName>
        <fullName evidence="2">Uncharacterized protein</fullName>
    </submittedName>
</protein>
<gene>
    <name evidence="2" type="ordered locus">Sala_2690</name>
</gene>
<dbReference type="AlphaFoldDB" id="Q1GPM7"/>
<dbReference type="EMBL" id="CP000356">
    <property type="protein sequence ID" value="ABF54395.1"/>
    <property type="molecule type" value="Genomic_DNA"/>
</dbReference>
<name>Q1GPM7_SPHAL</name>
<evidence type="ECO:0000313" key="2">
    <source>
        <dbReference type="EMBL" id="ABF54395.1"/>
    </source>
</evidence>
<dbReference type="HOGENOM" id="CLU_1061315_0_0_5"/>
<organism evidence="2 3">
    <name type="scientific">Sphingopyxis alaskensis (strain DSM 13593 / LMG 18877 / RB2256)</name>
    <name type="common">Sphingomonas alaskensis</name>
    <dbReference type="NCBI Taxonomy" id="317655"/>
    <lineage>
        <taxon>Bacteria</taxon>
        <taxon>Pseudomonadati</taxon>
        <taxon>Pseudomonadota</taxon>
        <taxon>Alphaproteobacteria</taxon>
        <taxon>Sphingomonadales</taxon>
        <taxon>Sphingomonadaceae</taxon>
        <taxon>Sphingopyxis</taxon>
    </lineage>
</organism>
<feature type="compositionally biased region" description="Basic residues" evidence="1">
    <location>
        <begin position="1"/>
        <end position="19"/>
    </location>
</feature>
<feature type="compositionally biased region" description="Basic residues" evidence="1">
    <location>
        <begin position="235"/>
        <end position="245"/>
    </location>
</feature>
<feature type="region of interest" description="Disordered" evidence="1">
    <location>
        <begin position="1"/>
        <end position="53"/>
    </location>
</feature>
<evidence type="ECO:0000256" key="1">
    <source>
        <dbReference type="SAM" id="MobiDB-lite"/>
    </source>
</evidence>
<sequence>MLYRRHWQDKRHMKTRKRAASQCLCTPPDGRRARESGDNPSGDRRFRSATSRADANERCPPIVCAGARPRYFLAAQGLAAQGFAPHSVAAHGFAEHSLAAHGPAAQGAAAQLSVAVPSSARSTGVAAGCSSTGLLSEQADVAIARPPATANIDANFALFIILLPTLWAERSAAAAPCNRIRNVRPDGRPNSPVSPRNACEGDIRQYRRDRFRFVRAKPRSPQVRSLTTPGYSSRRPTRSCFRRIRASSMDREAASPRKRVER</sequence>
<dbReference type="Proteomes" id="UP000006578">
    <property type="component" value="Chromosome"/>
</dbReference>
<feature type="region of interest" description="Disordered" evidence="1">
    <location>
        <begin position="182"/>
        <end position="201"/>
    </location>
</feature>
<dbReference type="STRING" id="317655.Sala_2690"/>
<feature type="compositionally biased region" description="Basic and acidic residues" evidence="1">
    <location>
        <begin position="29"/>
        <end position="46"/>
    </location>
</feature>